<evidence type="ECO:0000256" key="6">
    <source>
        <dbReference type="ARBA" id="ARBA00022692"/>
    </source>
</evidence>
<dbReference type="EMBL" id="CYYP01000001">
    <property type="protein sequence ID" value="CUN40124.1"/>
    <property type="molecule type" value="Genomic_DNA"/>
</dbReference>
<evidence type="ECO:0000313" key="12">
    <source>
        <dbReference type="Proteomes" id="UP000095468"/>
    </source>
</evidence>
<dbReference type="GO" id="GO:0009401">
    <property type="term" value="P:phosphoenolpyruvate-dependent sugar phosphotransferase system"/>
    <property type="evidence" value="ECO:0007669"/>
    <property type="project" value="UniProtKB-KW"/>
</dbReference>
<feature type="domain" description="PTS EIIC type-1" evidence="10">
    <location>
        <begin position="15"/>
        <end position="390"/>
    </location>
</feature>
<accession>A0A173WL53</accession>
<dbReference type="GO" id="GO:0005886">
    <property type="term" value="C:plasma membrane"/>
    <property type="evidence" value="ECO:0007669"/>
    <property type="project" value="UniProtKB-SubCell"/>
</dbReference>
<feature type="transmembrane region" description="Helical" evidence="9">
    <location>
        <begin position="239"/>
        <end position="265"/>
    </location>
</feature>
<feature type="transmembrane region" description="Helical" evidence="9">
    <location>
        <begin position="31"/>
        <end position="49"/>
    </location>
</feature>
<evidence type="ECO:0000256" key="4">
    <source>
        <dbReference type="ARBA" id="ARBA00022597"/>
    </source>
</evidence>
<evidence type="ECO:0000256" key="5">
    <source>
        <dbReference type="ARBA" id="ARBA00022683"/>
    </source>
</evidence>
<name>A0A173WL53_9ACTN</name>
<feature type="transmembrane region" description="Helical" evidence="9">
    <location>
        <begin position="69"/>
        <end position="87"/>
    </location>
</feature>
<keyword evidence="2" id="KW-0813">Transport</keyword>
<evidence type="ECO:0000259" key="10">
    <source>
        <dbReference type="PROSITE" id="PS51103"/>
    </source>
</evidence>
<dbReference type="GO" id="GO:0008982">
    <property type="term" value="F:protein-N(PI)-phosphohistidine-sugar phosphotransferase activity"/>
    <property type="evidence" value="ECO:0007669"/>
    <property type="project" value="InterPro"/>
</dbReference>
<evidence type="ECO:0000256" key="8">
    <source>
        <dbReference type="ARBA" id="ARBA00023136"/>
    </source>
</evidence>
<dbReference type="InterPro" id="IPR003352">
    <property type="entry name" value="PTS_EIIC"/>
</dbReference>
<feature type="transmembrane region" description="Helical" evidence="9">
    <location>
        <begin position="137"/>
        <end position="154"/>
    </location>
</feature>
<keyword evidence="8 9" id="KW-0472">Membrane</keyword>
<evidence type="ECO:0000313" key="11">
    <source>
        <dbReference type="EMBL" id="CUN40124.1"/>
    </source>
</evidence>
<evidence type="ECO:0000256" key="1">
    <source>
        <dbReference type="ARBA" id="ARBA00004651"/>
    </source>
</evidence>
<dbReference type="Proteomes" id="UP000095468">
    <property type="component" value="Unassembled WGS sequence"/>
</dbReference>
<gene>
    <name evidence="11" type="primary">sacX_1</name>
    <name evidence="11" type="ORF">ERS852381_00152</name>
</gene>
<dbReference type="PANTHER" id="PTHR30175:SF1">
    <property type="entry name" value="PTS SYSTEM ARBUTIN-, CELLOBIOSE-, AND SALICIN-SPECIFIC EIIBC COMPONENT-RELATED"/>
    <property type="match status" value="1"/>
</dbReference>
<keyword evidence="4" id="KW-0762">Sugar transport</keyword>
<sequence>MPQVSNTSFTTTVSSNAMAVVDYLSKSMMSALPFIVCAALFRTVAVIMGEGMLGLWSADSEIYRLFYSWLYNAGYYFLPIYLGWAAARQLGCSEQLGMMLGGVLIAPDLLKLVDAASTTGASMTSVYGLLPAPVNDYTTTVIPVLISVPVLWRVECFFRRVIPKAVAFSFVPFATMLVMVPVSLCITAPAGSYLGMLLGQLMFMLGNSGGIVSLLTLMGLAAGWEFLKIAGVSNVVLSLAYAQFMSVGTDSCILIAATMATFAVWGMPFGASLRVADKDEKALMLGYSISGVLGGVSEPALYGCGFKYGRCLTCMAIGGAVGGLVAAVGHVTAYTIGMTNVLMVIGFATGGIPNLLWCCVAGGTAFAVSAALSYCFGVVPAKGQAAGDGADLPETSKSAAEVSA</sequence>
<keyword evidence="6 9" id="KW-0812">Transmembrane</keyword>
<dbReference type="PROSITE" id="PS51103">
    <property type="entry name" value="PTS_EIIC_TYPE_1"/>
    <property type="match status" value="1"/>
</dbReference>
<keyword evidence="3" id="KW-1003">Cell membrane</keyword>
<dbReference type="InterPro" id="IPR050558">
    <property type="entry name" value="PTS_Sugar-Specific_Components"/>
</dbReference>
<feature type="transmembrane region" description="Helical" evidence="9">
    <location>
        <begin position="354"/>
        <end position="376"/>
    </location>
</feature>
<feature type="transmembrane region" description="Helical" evidence="9">
    <location>
        <begin position="311"/>
        <end position="334"/>
    </location>
</feature>
<protein>
    <submittedName>
        <fullName evidence="11">PTS system sac EIIBC component</fullName>
    </submittedName>
</protein>
<dbReference type="Pfam" id="PF02378">
    <property type="entry name" value="PTS_EIIC"/>
    <property type="match status" value="1"/>
</dbReference>
<evidence type="ECO:0000256" key="2">
    <source>
        <dbReference type="ARBA" id="ARBA00022448"/>
    </source>
</evidence>
<evidence type="ECO:0000256" key="7">
    <source>
        <dbReference type="ARBA" id="ARBA00022989"/>
    </source>
</evidence>
<keyword evidence="5" id="KW-0598">Phosphotransferase system</keyword>
<proteinExistence type="predicted"/>
<feature type="transmembrane region" description="Helical" evidence="9">
    <location>
        <begin position="202"/>
        <end position="227"/>
    </location>
</feature>
<reference evidence="11 12" key="1">
    <citation type="submission" date="2015-09" db="EMBL/GenBank/DDBJ databases">
        <authorList>
            <consortium name="Pathogen Informatics"/>
        </authorList>
    </citation>
    <scope>NUCLEOTIDE SEQUENCE [LARGE SCALE GENOMIC DNA]</scope>
    <source>
        <strain evidence="11 12">2789STDY5608823</strain>
    </source>
</reference>
<comment type="subcellular location">
    <subcellularLocation>
        <location evidence="1">Cell membrane</location>
        <topology evidence="1">Multi-pass membrane protein</topology>
    </subcellularLocation>
</comment>
<feature type="transmembrane region" description="Helical" evidence="9">
    <location>
        <begin position="166"/>
        <end position="190"/>
    </location>
</feature>
<dbReference type="PANTHER" id="PTHR30175">
    <property type="entry name" value="PHOSPHOTRANSFERASE SYSTEM TRANSPORT PROTEIN"/>
    <property type="match status" value="1"/>
</dbReference>
<dbReference type="AlphaFoldDB" id="A0A173WL53"/>
<keyword evidence="7 9" id="KW-1133">Transmembrane helix</keyword>
<evidence type="ECO:0000256" key="9">
    <source>
        <dbReference type="SAM" id="Phobius"/>
    </source>
</evidence>
<feature type="transmembrane region" description="Helical" evidence="9">
    <location>
        <begin position="285"/>
        <end position="304"/>
    </location>
</feature>
<dbReference type="RefSeq" id="WP_055285189.1">
    <property type="nucleotide sequence ID" value="NZ_CYYP01000001.1"/>
</dbReference>
<evidence type="ECO:0000256" key="3">
    <source>
        <dbReference type="ARBA" id="ARBA00022475"/>
    </source>
</evidence>
<organism evidence="11 12">
    <name type="scientific">Collinsella aerofaciens</name>
    <dbReference type="NCBI Taxonomy" id="74426"/>
    <lineage>
        <taxon>Bacteria</taxon>
        <taxon>Bacillati</taxon>
        <taxon>Actinomycetota</taxon>
        <taxon>Coriobacteriia</taxon>
        <taxon>Coriobacteriales</taxon>
        <taxon>Coriobacteriaceae</taxon>
        <taxon>Collinsella</taxon>
    </lineage>
</organism>
<dbReference type="InterPro" id="IPR013013">
    <property type="entry name" value="PTS_EIIC_1"/>
</dbReference>